<organism evidence="1 2">
    <name type="scientific">Melastoma candidum</name>
    <dbReference type="NCBI Taxonomy" id="119954"/>
    <lineage>
        <taxon>Eukaryota</taxon>
        <taxon>Viridiplantae</taxon>
        <taxon>Streptophyta</taxon>
        <taxon>Embryophyta</taxon>
        <taxon>Tracheophyta</taxon>
        <taxon>Spermatophyta</taxon>
        <taxon>Magnoliopsida</taxon>
        <taxon>eudicotyledons</taxon>
        <taxon>Gunneridae</taxon>
        <taxon>Pentapetalae</taxon>
        <taxon>rosids</taxon>
        <taxon>malvids</taxon>
        <taxon>Myrtales</taxon>
        <taxon>Melastomataceae</taxon>
        <taxon>Melastomatoideae</taxon>
        <taxon>Melastomateae</taxon>
        <taxon>Melastoma</taxon>
    </lineage>
</organism>
<proteinExistence type="predicted"/>
<gene>
    <name evidence="1" type="ORF">MLD38_023260</name>
</gene>
<dbReference type="EMBL" id="CM042885">
    <property type="protein sequence ID" value="KAI4367530.1"/>
    <property type="molecule type" value="Genomic_DNA"/>
</dbReference>
<accession>A0ACB9QM42</accession>
<dbReference type="Proteomes" id="UP001057402">
    <property type="component" value="Chromosome 6"/>
</dbReference>
<reference evidence="2" key="1">
    <citation type="journal article" date="2023" name="Front. Plant Sci.">
        <title>Chromosomal-level genome assembly of Melastoma candidum provides insights into trichome evolution.</title>
        <authorList>
            <person name="Zhong Y."/>
            <person name="Wu W."/>
            <person name="Sun C."/>
            <person name="Zou P."/>
            <person name="Liu Y."/>
            <person name="Dai S."/>
            <person name="Zhou R."/>
        </authorList>
    </citation>
    <scope>NUCLEOTIDE SEQUENCE [LARGE SCALE GENOMIC DNA]</scope>
</reference>
<evidence type="ECO:0000313" key="1">
    <source>
        <dbReference type="EMBL" id="KAI4367530.1"/>
    </source>
</evidence>
<protein>
    <submittedName>
        <fullName evidence="1">Uncharacterized protein</fullName>
    </submittedName>
</protein>
<name>A0ACB9QM42_9MYRT</name>
<comment type="caution">
    <text evidence="1">The sequence shown here is derived from an EMBL/GenBank/DDBJ whole genome shotgun (WGS) entry which is preliminary data.</text>
</comment>
<keyword evidence="2" id="KW-1185">Reference proteome</keyword>
<evidence type="ECO:0000313" key="2">
    <source>
        <dbReference type="Proteomes" id="UP001057402"/>
    </source>
</evidence>
<sequence length="170" mass="19033">MPPKPLASSLLPCLVIASLLLLCFYSTFLTFPRSPLPPPPSSTISLSSSCDLFLGKWVYNPSRPKPSYDESCPFHRNSWNCIKNGKPDMGKVNSWEWVPKGCDLERFDARRFLGSMRARNVGFIGDSLSENLVVAVLCALRSGDESGRKWKKKGAWRGGYFPELSLSRRS</sequence>